<dbReference type="Pfam" id="PF13204">
    <property type="entry name" value="Apiosidase"/>
    <property type="match status" value="1"/>
</dbReference>
<dbReference type="RefSeq" id="XP_040701041.1">
    <property type="nucleotide sequence ID" value="XM_040845075.1"/>
</dbReference>
<evidence type="ECO:0000313" key="3">
    <source>
        <dbReference type="Proteomes" id="UP000184356"/>
    </source>
</evidence>
<sequence>MPRLSFLIGNPCLQFPQPTPPLHGDGRYLYGTSTGNPFPWIADTNWELFQGLKKADADLYLADRAAKGFAVNQDVLLSKYNVTTIPNFYGDLAIDNNDPTQPNENYFGFVDWVTARAVEYGILICFVSVWGRYLGKRYPGIPKMLGGDTNGFWANNVPQACGITYGGLPVQQSYENISLVASPEHWQQPQLGLPENASAIGLVLNSVSQDWGFKADEPQAEWSDPRTSCTHRVSLKILGSAKEEATFTPPNSGRVDHDRVLGIKKIYSSC</sequence>
<organism evidence="2 3">
    <name type="scientific">Aspergillus sydowii CBS 593.65</name>
    <dbReference type="NCBI Taxonomy" id="1036612"/>
    <lineage>
        <taxon>Eukaryota</taxon>
        <taxon>Fungi</taxon>
        <taxon>Dikarya</taxon>
        <taxon>Ascomycota</taxon>
        <taxon>Pezizomycotina</taxon>
        <taxon>Eurotiomycetes</taxon>
        <taxon>Eurotiomycetidae</taxon>
        <taxon>Eurotiales</taxon>
        <taxon>Aspergillaceae</taxon>
        <taxon>Aspergillus</taxon>
        <taxon>Aspergillus subgen. Nidulantes</taxon>
    </lineage>
</organism>
<dbReference type="EMBL" id="KV878589">
    <property type="protein sequence ID" value="OJJ57235.1"/>
    <property type="molecule type" value="Genomic_DNA"/>
</dbReference>
<dbReference type="STRING" id="1036612.A0A1L9TCW3"/>
<dbReference type="PANTHER" id="PTHR37836:SF2">
    <property type="entry name" value="DUF4038 DOMAIN-CONTAINING PROTEIN"/>
    <property type="match status" value="1"/>
</dbReference>
<keyword evidence="3" id="KW-1185">Reference proteome</keyword>
<proteinExistence type="predicted"/>
<dbReference type="PANTHER" id="PTHR37836">
    <property type="entry name" value="LMO1036 PROTEIN"/>
    <property type="match status" value="1"/>
</dbReference>
<evidence type="ECO:0000259" key="1">
    <source>
        <dbReference type="Pfam" id="PF13204"/>
    </source>
</evidence>
<dbReference type="GeneID" id="63761148"/>
<dbReference type="OrthoDB" id="2581507at2759"/>
<dbReference type="VEuPathDB" id="FungiDB:ASPSYDRAFT_33361"/>
<evidence type="ECO:0000313" key="2">
    <source>
        <dbReference type="EMBL" id="OJJ57235.1"/>
    </source>
</evidence>
<gene>
    <name evidence="2" type="ORF">ASPSYDRAFT_33361</name>
</gene>
<dbReference type="InterPro" id="IPR025277">
    <property type="entry name" value="Apiosidase-like_cat_dom"/>
</dbReference>
<protein>
    <recommendedName>
        <fullName evidence="1">Apiosidase-like catalytic domain-containing protein</fullName>
    </recommendedName>
</protein>
<dbReference type="Proteomes" id="UP000184356">
    <property type="component" value="Unassembled WGS sequence"/>
</dbReference>
<dbReference type="Gene3D" id="3.20.20.80">
    <property type="entry name" value="Glycosidases"/>
    <property type="match status" value="1"/>
</dbReference>
<feature type="domain" description="Apiosidase-like catalytic" evidence="1">
    <location>
        <begin position="25"/>
        <end position="138"/>
    </location>
</feature>
<name>A0A1L9TCW3_9EURO</name>
<accession>A0A1L9TCW3</accession>
<dbReference type="AlphaFoldDB" id="A0A1L9TCW3"/>
<reference evidence="3" key="1">
    <citation type="journal article" date="2017" name="Genome Biol.">
        <title>Comparative genomics reveals high biological diversity and specific adaptations in the industrially and medically important fungal genus Aspergillus.</title>
        <authorList>
            <person name="de Vries R.P."/>
            <person name="Riley R."/>
            <person name="Wiebenga A."/>
            <person name="Aguilar-Osorio G."/>
            <person name="Amillis S."/>
            <person name="Uchima C.A."/>
            <person name="Anderluh G."/>
            <person name="Asadollahi M."/>
            <person name="Askin M."/>
            <person name="Barry K."/>
            <person name="Battaglia E."/>
            <person name="Bayram O."/>
            <person name="Benocci T."/>
            <person name="Braus-Stromeyer S.A."/>
            <person name="Caldana C."/>
            <person name="Canovas D."/>
            <person name="Cerqueira G.C."/>
            <person name="Chen F."/>
            <person name="Chen W."/>
            <person name="Choi C."/>
            <person name="Clum A."/>
            <person name="Dos Santos R.A."/>
            <person name="Damasio A.R."/>
            <person name="Diallinas G."/>
            <person name="Emri T."/>
            <person name="Fekete E."/>
            <person name="Flipphi M."/>
            <person name="Freyberg S."/>
            <person name="Gallo A."/>
            <person name="Gournas C."/>
            <person name="Habgood R."/>
            <person name="Hainaut M."/>
            <person name="Harispe M.L."/>
            <person name="Henrissat B."/>
            <person name="Hilden K.S."/>
            <person name="Hope R."/>
            <person name="Hossain A."/>
            <person name="Karabika E."/>
            <person name="Karaffa L."/>
            <person name="Karanyi Z."/>
            <person name="Krasevec N."/>
            <person name="Kuo A."/>
            <person name="Kusch H."/>
            <person name="LaButti K."/>
            <person name="Lagendijk E.L."/>
            <person name="Lapidus A."/>
            <person name="Levasseur A."/>
            <person name="Lindquist E."/>
            <person name="Lipzen A."/>
            <person name="Logrieco A.F."/>
            <person name="MacCabe A."/>
            <person name="Maekelae M.R."/>
            <person name="Malavazi I."/>
            <person name="Melin P."/>
            <person name="Meyer V."/>
            <person name="Mielnichuk N."/>
            <person name="Miskei M."/>
            <person name="Molnar A.P."/>
            <person name="Mule G."/>
            <person name="Ngan C.Y."/>
            <person name="Orejas M."/>
            <person name="Orosz E."/>
            <person name="Ouedraogo J.P."/>
            <person name="Overkamp K.M."/>
            <person name="Park H.-S."/>
            <person name="Perrone G."/>
            <person name="Piumi F."/>
            <person name="Punt P.J."/>
            <person name="Ram A.F."/>
            <person name="Ramon A."/>
            <person name="Rauscher S."/>
            <person name="Record E."/>
            <person name="Riano-Pachon D.M."/>
            <person name="Robert V."/>
            <person name="Roehrig J."/>
            <person name="Ruller R."/>
            <person name="Salamov A."/>
            <person name="Salih N.S."/>
            <person name="Samson R.A."/>
            <person name="Sandor E."/>
            <person name="Sanguinetti M."/>
            <person name="Schuetze T."/>
            <person name="Sepcic K."/>
            <person name="Shelest E."/>
            <person name="Sherlock G."/>
            <person name="Sophianopoulou V."/>
            <person name="Squina F.M."/>
            <person name="Sun H."/>
            <person name="Susca A."/>
            <person name="Todd R.B."/>
            <person name="Tsang A."/>
            <person name="Unkles S.E."/>
            <person name="van de Wiele N."/>
            <person name="van Rossen-Uffink D."/>
            <person name="Oliveira J.V."/>
            <person name="Vesth T.C."/>
            <person name="Visser J."/>
            <person name="Yu J.-H."/>
            <person name="Zhou M."/>
            <person name="Andersen M.R."/>
            <person name="Archer D.B."/>
            <person name="Baker S.E."/>
            <person name="Benoit I."/>
            <person name="Brakhage A.A."/>
            <person name="Braus G.H."/>
            <person name="Fischer R."/>
            <person name="Frisvad J.C."/>
            <person name="Goldman G.H."/>
            <person name="Houbraken J."/>
            <person name="Oakley B."/>
            <person name="Pocsi I."/>
            <person name="Scazzocchio C."/>
            <person name="Seiboth B."/>
            <person name="vanKuyk P.A."/>
            <person name="Wortman J."/>
            <person name="Dyer P.S."/>
            <person name="Grigoriev I.V."/>
        </authorList>
    </citation>
    <scope>NUCLEOTIDE SEQUENCE [LARGE SCALE GENOMIC DNA]</scope>
    <source>
        <strain evidence="3">CBS 593.65</strain>
    </source>
</reference>